<organism evidence="1 2">
    <name type="scientific">Polymorphospora lycopeni</name>
    <dbReference type="NCBI Taxonomy" id="3140240"/>
    <lineage>
        <taxon>Bacteria</taxon>
        <taxon>Bacillati</taxon>
        <taxon>Actinomycetota</taxon>
        <taxon>Actinomycetes</taxon>
        <taxon>Micromonosporales</taxon>
        <taxon>Micromonosporaceae</taxon>
        <taxon>Polymorphospora</taxon>
    </lineage>
</organism>
<evidence type="ECO:0000313" key="1">
    <source>
        <dbReference type="EMBL" id="MFB6393316.1"/>
    </source>
</evidence>
<proteinExistence type="predicted"/>
<evidence type="ECO:0000313" key="2">
    <source>
        <dbReference type="Proteomes" id="UP001582793"/>
    </source>
</evidence>
<dbReference type="EMBL" id="JBCGDC010000020">
    <property type="protein sequence ID" value="MFB6393316.1"/>
    <property type="molecule type" value="Genomic_DNA"/>
</dbReference>
<dbReference type="RefSeq" id="WP_357532749.1">
    <property type="nucleotide sequence ID" value="NZ_JBCGDC010000020.1"/>
</dbReference>
<comment type="caution">
    <text evidence="1">The sequence shown here is derived from an EMBL/GenBank/DDBJ whole genome shotgun (WGS) entry which is preliminary data.</text>
</comment>
<keyword evidence="2" id="KW-1185">Reference proteome</keyword>
<gene>
    <name evidence="1" type="ORF">AAFH96_09375</name>
</gene>
<accession>A0ABV5CQK8</accession>
<sequence length="41" mass="4366">MSRSPRRRGGLRVVLLAIAAAALVCVLWMAGVAAFRLSIGR</sequence>
<reference evidence="1 2" key="1">
    <citation type="submission" date="2024-04" db="EMBL/GenBank/DDBJ databases">
        <title>Polymorphospora sp. isolated from Baiyangdian Lake in Xiong'an New Area.</title>
        <authorList>
            <person name="Zhang X."/>
            <person name="Liu J."/>
        </authorList>
    </citation>
    <scope>NUCLEOTIDE SEQUENCE [LARGE SCALE GENOMIC DNA]</scope>
    <source>
        <strain evidence="1 2">2-325</strain>
    </source>
</reference>
<dbReference type="Proteomes" id="UP001582793">
    <property type="component" value="Unassembled WGS sequence"/>
</dbReference>
<name>A0ABV5CQK8_9ACTN</name>
<protein>
    <submittedName>
        <fullName evidence="1">Uncharacterized protein</fullName>
    </submittedName>
</protein>